<accession>A0ABT2VZ54</accession>
<feature type="transmembrane region" description="Helical" evidence="1">
    <location>
        <begin position="177"/>
        <end position="197"/>
    </location>
</feature>
<feature type="transmembrane region" description="Helical" evidence="1">
    <location>
        <begin position="148"/>
        <end position="165"/>
    </location>
</feature>
<reference evidence="3" key="1">
    <citation type="submission" date="2023-07" db="EMBL/GenBank/DDBJ databases">
        <title>Chryseobacterium sp. GMJ5 Genome sequencing and assembly.</title>
        <authorList>
            <person name="Jung Y."/>
        </authorList>
    </citation>
    <scope>NUCLEOTIDE SEQUENCE [LARGE SCALE GENOMIC DNA]</scope>
    <source>
        <strain evidence="3">GMJ5</strain>
    </source>
</reference>
<dbReference type="RefSeq" id="WP_262991301.1">
    <property type="nucleotide sequence ID" value="NZ_JAOTEN010000004.1"/>
</dbReference>
<proteinExistence type="predicted"/>
<sequence length="210" mass="23809">MFDELINRYSQYSDSELMKVYLNKDGYTEDARKALEIVVDRKGGIQTLNERYDRIVEKENEKLRINDDVIKFYKNGFTKNDINSHLKSEILSTSELQEILDETIHSLESTKKDLEINSGTVIGSLLGGTIGGIVGGILWGLQMIYSGHIFYIFAIGLGIISYGFIKLFTNQSRSNTVVFIAILLSVIFAMFLGSFIYELLGYQGPDKYLK</sequence>
<gene>
    <name evidence="2" type="ORF">N0B16_12605</name>
</gene>
<keyword evidence="3" id="KW-1185">Reference proteome</keyword>
<dbReference type="Proteomes" id="UP001208114">
    <property type="component" value="Unassembled WGS sequence"/>
</dbReference>
<name>A0ABT2VZ54_9FLAO</name>
<evidence type="ECO:0000313" key="2">
    <source>
        <dbReference type="EMBL" id="MCU7615281.1"/>
    </source>
</evidence>
<keyword evidence="1" id="KW-0472">Membrane</keyword>
<protein>
    <submittedName>
        <fullName evidence="2">Uncharacterized protein</fullName>
    </submittedName>
</protein>
<keyword evidence="1" id="KW-1133">Transmembrane helix</keyword>
<feature type="transmembrane region" description="Helical" evidence="1">
    <location>
        <begin position="121"/>
        <end position="142"/>
    </location>
</feature>
<evidence type="ECO:0000256" key="1">
    <source>
        <dbReference type="SAM" id="Phobius"/>
    </source>
</evidence>
<organism evidence="2 3">
    <name type="scientific">Chryseobacterium gilvum</name>
    <dbReference type="NCBI Taxonomy" id="2976534"/>
    <lineage>
        <taxon>Bacteria</taxon>
        <taxon>Pseudomonadati</taxon>
        <taxon>Bacteroidota</taxon>
        <taxon>Flavobacteriia</taxon>
        <taxon>Flavobacteriales</taxon>
        <taxon>Weeksellaceae</taxon>
        <taxon>Chryseobacterium group</taxon>
        <taxon>Chryseobacterium</taxon>
    </lineage>
</organism>
<evidence type="ECO:0000313" key="3">
    <source>
        <dbReference type="Proteomes" id="UP001208114"/>
    </source>
</evidence>
<keyword evidence="1" id="KW-0812">Transmembrane</keyword>
<dbReference type="EMBL" id="JAOTEN010000004">
    <property type="protein sequence ID" value="MCU7615281.1"/>
    <property type="molecule type" value="Genomic_DNA"/>
</dbReference>
<comment type="caution">
    <text evidence="2">The sequence shown here is derived from an EMBL/GenBank/DDBJ whole genome shotgun (WGS) entry which is preliminary data.</text>
</comment>